<organism evidence="1 2">
    <name type="scientific">Paraburkholderia hiiakae</name>
    <dbReference type="NCBI Taxonomy" id="1081782"/>
    <lineage>
        <taxon>Bacteria</taxon>
        <taxon>Pseudomonadati</taxon>
        <taxon>Pseudomonadota</taxon>
        <taxon>Betaproteobacteria</taxon>
        <taxon>Burkholderiales</taxon>
        <taxon>Burkholderiaceae</taxon>
        <taxon>Paraburkholderia</taxon>
    </lineage>
</organism>
<dbReference type="Proteomes" id="UP000656319">
    <property type="component" value="Unassembled WGS sequence"/>
</dbReference>
<name>A0ABN7IBC0_9BURK</name>
<protein>
    <recommendedName>
        <fullName evidence="3">3-hydroxyacyl-CoA dehydrogenase</fullName>
    </recommendedName>
</protein>
<sequence length="237" mass="25495">MGLDFNADDGSIEAIDLNGENRHVLAGKRAFTTPKQLYLDASRELLYWCDREGGAVWRSKTDGSELTRLVDRSSAEGGKSAILNQCVGIALDHANQRILWTQKGPAKGGQGRIFSAGLEMPVGETAANRSDIKVLLKDLPEPIDLEIDAENALLYWTDRGAAPYGNSLNRARLTPDGLLDSQVICVGFAEAIGLAVDAGANAAFVADLGGQIWRVDLETGNKELIFKLGHITGIALY</sequence>
<dbReference type="InterPro" id="IPR011042">
    <property type="entry name" value="6-blade_b-propeller_TolB-like"/>
</dbReference>
<dbReference type="InterPro" id="IPR050778">
    <property type="entry name" value="Cueball_EGF_LRP_Nidogen"/>
</dbReference>
<gene>
    <name evidence="1" type="ORF">LMG27952_05656</name>
</gene>
<dbReference type="EMBL" id="CAJHCQ010000018">
    <property type="protein sequence ID" value="CAD6554678.1"/>
    <property type="molecule type" value="Genomic_DNA"/>
</dbReference>
<dbReference type="SUPFAM" id="SSF63825">
    <property type="entry name" value="YWTD domain"/>
    <property type="match status" value="1"/>
</dbReference>
<dbReference type="Gene3D" id="2.120.10.30">
    <property type="entry name" value="TolB, C-terminal domain"/>
    <property type="match status" value="2"/>
</dbReference>
<evidence type="ECO:0008006" key="3">
    <source>
        <dbReference type="Google" id="ProtNLM"/>
    </source>
</evidence>
<reference evidence="1 2" key="1">
    <citation type="submission" date="2020-10" db="EMBL/GenBank/DDBJ databases">
        <authorList>
            <person name="Peeters C."/>
        </authorList>
    </citation>
    <scope>NUCLEOTIDE SEQUENCE [LARGE SCALE GENOMIC DNA]</scope>
    <source>
        <strain evidence="1 2">LMG 27952</strain>
    </source>
</reference>
<keyword evidence="2" id="KW-1185">Reference proteome</keyword>
<proteinExistence type="predicted"/>
<dbReference type="PANTHER" id="PTHR46513">
    <property type="entry name" value="VITELLOGENIN RECEPTOR-LIKE PROTEIN-RELATED-RELATED"/>
    <property type="match status" value="1"/>
</dbReference>
<comment type="caution">
    <text evidence="1">The sequence shown here is derived from an EMBL/GenBank/DDBJ whole genome shotgun (WGS) entry which is preliminary data.</text>
</comment>
<evidence type="ECO:0000313" key="1">
    <source>
        <dbReference type="EMBL" id="CAD6554678.1"/>
    </source>
</evidence>
<evidence type="ECO:0000313" key="2">
    <source>
        <dbReference type="Proteomes" id="UP000656319"/>
    </source>
</evidence>
<accession>A0ABN7IBC0</accession>
<dbReference type="PANTHER" id="PTHR46513:SF13">
    <property type="entry name" value="EGF-LIKE DOMAIN-CONTAINING PROTEIN"/>
    <property type="match status" value="1"/>
</dbReference>